<dbReference type="AlphaFoldDB" id="A0A818NHA4"/>
<dbReference type="EMBL" id="CAJNOT010000489">
    <property type="protein sequence ID" value="CAF0999123.1"/>
    <property type="molecule type" value="Genomic_DNA"/>
</dbReference>
<evidence type="ECO:0000256" key="1">
    <source>
        <dbReference type="SAM" id="Phobius"/>
    </source>
</evidence>
<accession>A0A818NHA4</accession>
<evidence type="ECO:0000313" key="7">
    <source>
        <dbReference type="Proteomes" id="UP000663836"/>
    </source>
</evidence>
<dbReference type="EMBL" id="CAJNOL010000589">
    <property type="protein sequence ID" value="CAF1127910.1"/>
    <property type="molecule type" value="Genomic_DNA"/>
</dbReference>
<proteinExistence type="predicted"/>
<dbReference type="EMBL" id="CAJOBD010000185">
    <property type="protein sequence ID" value="CAF3606954.1"/>
    <property type="molecule type" value="Genomic_DNA"/>
</dbReference>
<dbReference type="Proteomes" id="UP000663870">
    <property type="component" value="Unassembled WGS sequence"/>
</dbReference>
<comment type="caution">
    <text evidence="6">The sequence shown here is derived from an EMBL/GenBank/DDBJ whole genome shotgun (WGS) entry which is preliminary data.</text>
</comment>
<dbReference type="Proteomes" id="UP000663864">
    <property type="component" value="Unassembled WGS sequence"/>
</dbReference>
<dbReference type="Proteomes" id="UP000663836">
    <property type="component" value="Unassembled WGS sequence"/>
</dbReference>
<name>A0A818NHA4_9BILA</name>
<protein>
    <submittedName>
        <fullName evidence="6">Uncharacterized protein</fullName>
    </submittedName>
</protein>
<organism evidence="6 7">
    <name type="scientific">Rotaria sordida</name>
    <dbReference type="NCBI Taxonomy" id="392033"/>
    <lineage>
        <taxon>Eukaryota</taxon>
        <taxon>Metazoa</taxon>
        <taxon>Spiralia</taxon>
        <taxon>Gnathifera</taxon>
        <taxon>Rotifera</taxon>
        <taxon>Eurotatoria</taxon>
        <taxon>Bdelloidea</taxon>
        <taxon>Philodinida</taxon>
        <taxon>Philodinidae</taxon>
        <taxon>Rotaria</taxon>
    </lineage>
</organism>
<dbReference type="Proteomes" id="UP000663854">
    <property type="component" value="Unassembled WGS sequence"/>
</dbReference>
<evidence type="ECO:0000313" key="3">
    <source>
        <dbReference type="EMBL" id="CAF0999123.1"/>
    </source>
</evidence>
<keyword evidence="1" id="KW-0472">Membrane</keyword>
<keyword evidence="8" id="KW-1185">Reference proteome</keyword>
<gene>
    <name evidence="6" type="ORF">JBS370_LOCUS4087</name>
    <name evidence="4" type="ORF">JXQ802_LOCUS20524</name>
    <name evidence="5" type="ORF">JXQ802_LOCUS20552</name>
    <name evidence="2" type="ORF">PYM288_LOCUS925</name>
    <name evidence="3" type="ORF">ZHD862_LOCUS12429</name>
</gene>
<evidence type="ECO:0000313" key="2">
    <source>
        <dbReference type="EMBL" id="CAF0730565.1"/>
    </source>
</evidence>
<evidence type="ECO:0000313" key="4">
    <source>
        <dbReference type="EMBL" id="CAF1127281.1"/>
    </source>
</evidence>
<keyword evidence="1" id="KW-0812">Transmembrane</keyword>
<evidence type="ECO:0000313" key="8">
    <source>
        <dbReference type="Proteomes" id="UP000663870"/>
    </source>
</evidence>
<dbReference type="EMBL" id="CAJNOH010000004">
    <property type="protein sequence ID" value="CAF0730565.1"/>
    <property type="molecule type" value="Genomic_DNA"/>
</dbReference>
<feature type="transmembrane region" description="Helical" evidence="1">
    <location>
        <begin position="20"/>
        <end position="44"/>
    </location>
</feature>
<evidence type="ECO:0000313" key="5">
    <source>
        <dbReference type="EMBL" id="CAF1127910.1"/>
    </source>
</evidence>
<keyword evidence="1" id="KW-1133">Transmembrane helix</keyword>
<sequence length="127" mass="14965">MNYIQPTSFHVPVHKSIDDPWIGLLVLCIVIFVSSIISIIILCLQWRRYQQSKQINNENYILSNKSTTGKRQIPVQIEDQQPKPYETQRMEVFVPPNGEERIHARFPPHDGIPQVHKFYERSTKAYF</sequence>
<reference evidence="6" key="1">
    <citation type="submission" date="2021-02" db="EMBL/GenBank/DDBJ databases">
        <authorList>
            <person name="Nowell W R."/>
        </authorList>
    </citation>
    <scope>NUCLEOTIDE SEQUENCE</scope>
</reference>
<evidence type="ECO:0000313" key="6">
    <source>
        <dbReference type="EMBL" id="CAF3606954.1"/>
    </source>
</evidence>
<dbReference type="EMBL" id="CAJNOL010000588">
    <property type="protein sequence ID" value="CAF1127281.1"/>
    <property type="molecule type" value="Genomic_DNA"/>
</dbReference>